<evidence type="ECO:0000313" key="5">
    <source>
        <dbReference type="Proteomes" id="UP001476282"/>
    </source>
</evidence>
<keyword evidence="5" id="KW-1185">Reference proteome</keyword>
<feature type="region of interest" description="Disordered" evidence="1">
    <location>
        <begin position="230"/>
        <end position="253"/>
    </location>
</feature>
<evidence type="ECO:0000256" key="1">
    <source>
        <dbReference type="SAM" id="MobiDB-lite"/>
    </source>
</evidence>
<accession>A0ABP9UT99</accession>
<dbReference type="Gene3D" id="3.10.350.10">
    <property type="entry name" value="LysM domain"/>
    <property type="match status" value="2"/>
</dbReference>
<dbReference type="SMART" id="SM00257">
    <property type="entry name" value="LysM"/>
    <property type="match status" value="2"/>
</dbReference>
<comment type="caution">
    <text evidence="4">The sequence shown here is derived from an EMBL/GenBank/DDBJ whole genome shotgun (WGS) entry which is preliminary data.</text>
</comment>
<dbReference type="InterPro" id="IPR018392">
    <property type="entry name" value="LysM"/>
</dbReference>
<dbReference type="SUPFAM" id="SSF54106">
    <property type="entry name" value="LysM domain"/>
    <property type="match status" value="1"/>
</dbReference>
<dbReference type="Proteomes" id="UP001476282">
    <property type="component" value="Unassembled WGS sequence"/>
</dbReference>
<protein>
    <recommendedName>
        <fullName evidence="3">LysM domain-containing protein</fullName>
    </recommendedName>
</protein>
<proteinExistence type="predicted"/>
<gene>
    <name evidence="4" type="ORF">Hsar01_03997</name>
</gene>
<keyword evidence="2" id="KW-0812">Transmembrane</keyword>
<evidence type="ECO:0000256" key="2">
    <source>
        <dbReference type="SAM" id="Phobius"/>
    </source>
</evidence>
<keyword evidence="2" id="KW-0472">Membrane</keyword>
<sequence length="296" mass="32072">MRNQRLSVKRRTVKKSKFRKLFANVSKKNKRHRATTAAAISPEELEGDVPNLGIGKALLVILAIHVVAIGGIFYHSYRLDRSNEPEQASTATKRVVKAPGNELAESAAIRVTPSIARAVDPTQDEVLPVFRASDQIYSAGTGDTYATIAERFGIDEMELRAANDNIPLRQGRRLRIPPKSITAVEPEEIASLRVVPAPEPEPASAREALDELVATDAAVALDRQVAEAPKAVPVPHAASTPKPKPASGKGSYKVKSGDTFWSIAKRNDVPVNRLMEANGITDARKLRVGMSLVIPN</sequence>
<dbReference type="CDD" id="cd00118">
    <property type="entry name" value="LysM"/>
    <property type="match status" value="2"/>
</dbReference>
<keyword evidence="2" id="KW-1133">Transmembrane helix</keyword>
<feature type="domain" description="LysM" evidence="3">
    <location>
        <begin position="250"/>
        <end position="294"/>
    </location>
</feature>
<reference evidence="4 5" key="1">
    <citation type="submission" date="2024-02" db="EMBL/GenBank/DDBJ databases">
        <title>Haloferula sargassicola NBRC 104335.</title>
        <authorList>
            <person name="Ichikawa N."/>
            <person name="Katano-Makiyama Y."/>
            <person name="Hidaka K."/>
        </authorList>
    </citation>
    <scope>NUCLEOTIDE SEQUENCE [LARGE SCALE GENOMIC DNA]</scope>
    <source>
        <strain evidence="4 5">NBRC 104335</strain>
    </source>
</reference>
<dbReference type="EMBL" id="BAABRI010000034">
    <property type="protein sequence ID" value="GAA5484751.1"/>
    <property type="molecule type" value="Genomic_DNA"/>
</dbReference>
<dbReference type="PANTHER" id="PTHR33734:SF22">
    <property type="entry name" value="MEMBRANE-BOUND LYTIC MUREIN TRANSGLYCOSYLASE D"/>
    <property type="match status" value="1"/>
</dbReference>
<evidence type="ECO:0000313" key="4">
    <source>
        <dbReference type="EMBL" id="GAA5484751.1"/>
    </source>
</evidence>
<dbReference type="PROSITE" id="PS51782">
    <property type="entry name" value="LYSM"/>
    <property type="match status" value="1"/>
</dbReference>
<name>A0ABP9UT99_9BACT</name>
<dbReference type="InterPro" id="IPR036779">
    <property type="entry name" value="LysM_dom_sf"/>
</dbReference>
<feature type="transmembrane region" description="Helical" evidence="2">
    <location>
        <begin position="57"/>
        <end position="77"/>
    </location>
</feature>
<evidence type="ECO:0000259" key="3">
    <source>
        <dbReference type="PROSITE" id="PS51782"/>
    </source>
</evidence>
<dbReference type="PANTHER" id="PTHR33734">
    <property type="entry name" value="LYSM DOMAIN-CONTAINING GPI-ANCHORED PROTEIN 2"/>
    <property type="match status" value="1"/>
</dbReference>
<organism evidence="4 5">
    <name type="scientific">Haloferula sargassicola</name>
    <dbReference type="NCBI Taxonomy" id="490096"/>
    <lineage>
        <taxon>Bacteria</taxon>
        <taxon>Pseudomonadati</taxon>
        <taxon>Verrucomicrobiota</taxon>
        <taxon>Verrucomicrobiia</taxon>
        <taxon>Verrucomicrobiales</taxon>
        <taxon>Verrucomicrobiaceae</taxon>
        <taxon>Haloferula</taxon>
    </lineage>
</organism>
<dbReference type="Pfam" id="PF01476">
    <property type="entry name" value="LysM"/>
    <property type="match status" value="2"/>
</dbReference>